<comment type="caution">
    <text evidence="2">The sequence shown here is derived from an EMBL/GenBank/DDBJ whole genome shotgun (WGS) entry which is preliminary data.</text>
</comment>
<keyword evidence="3" id="KW-1185">Reference proteome</keyword>
<dbReference type="AlphaFoldDB" id="A0A9N9FXM1"/>
<keyword evidence="1" id="KW-0812">Transmembrane</keyword>
<protein>
    <submittedName>
        <fullName evidence="2">10584_t:CDS:1</fullName>
    </submittedName>
</protein>
<gene>
    <name evidence="2" type="ORF">AGERDE_LOCUS7265</name>
</gene>
<keyword evidence="1" id="KW-0472">Membrane</keyword>
<evidence type="ECO:0000313" key="2">
    <source>
        <dbReference type="EMBL" id="CAG8563401.1"/>
    </source>
</evidence>
<dbReference type="EMBL" id="CAJVPL010001292">
    <property type="protein sequence ID" value="CAG8563401.1"/>
    <property type="molecule type" value="Genomic_DNA"/>
</dbReference>
<evidence type="ECO:0000256" key="1">
    <source>
        <dbReference type="SAM" id="Phobius"/>
    </source>
</evidence>
<feature type="transmembrane region" description="Helical" evidence="1">
    <location>
        <begin position="26"/>
        <end position="47"/>
    </location>
</feature>
<sequence>MFASLALNLWHLVVLNKIDHNNKNLWMKYCVGSGIIAGLFTALTFLFEMKESKSEGSEIAAASFGVLAGPIGCMVKINAVKLRFYLTPLVIAILTGSLLTTHTTIRLFVIKNTFRDTRLDIKKRGPILFLVFRYSSLPLHWIFPWLNKSKNSVSETNLTSTSTNRIQPDNITIKMMHIPIPRANSDPTSTQLKPHFEQINERNPSHVSTKTDNEFVVAFNEASKVWLPEHRLHFADLQELNAYMEERVANSDSLEIKD</sequence>
<keyword evidence="1" id="KW-1133">Transmembrane helix</keyword>
<dbReference type="Proteomes" id="UP000789831">
    <property type="component" value="Unassembled WGS sequence"/>
</dbReference>
<feature type="transmembrane region" description="Helical" evidence="1">
    <location>
        <begin position="59"/>
        <end position="79"/>
    </location>
</feature>
<dbReference type="OrthoDB" id="2491301at2759"/>
<feature type="transmembrane region" description="Helical" evidence="1">
    <location>
        <begin position="85"/>
        <end position="105"/>
    </location>
</feature>
<reference evidence="2" key="1">
    <citation type="submission" date="2021-06" db="EMBL/GenBank/DDBJ databases">
        <authorList>
            <person name="Kallberg Y."/>
            <person name="Tangrot J."/>
            <person name="Rosling A."/>
        </authorList>
    </citation>
    <scope>NUCLEOTIDE SEQUENCE</scope>
    <source>
        <strain evidence="2">MT106</strain>
    </source>
</reference>
<evidence type="ECO:0000313" key="3">
    <source>
        <dbReference type="Proteomes" id="UP000789831"/>
    </source>
</evidence>
<proteinExistence type="predicted"/>
<name>A0A9N9FXM1_9GLOM</name>
<accession>A0A9N9FXM1</accession>
<organism evidence="2 3">
    <name type="scientific">Ambispora gerdemannii</name>
    <dbReference type="NCBI Taxonomy" id="144530"/>
    <lineage>
        <taxon>Eukaryota</taxon>
        <taxon>Fungi</taxon>
        <taxon>Fungi incertae sedis</taxon>
        <taxon>Mucoromycota</taxon>
        <taxon>Glomeromycotina</taxon>
        <taxon>Glomeromycetes</taxon>
        <taxon>Archaeosporales</taxon>
        <taxon>Ambisporaceae</taxon>
        <taxon>Ambispora</taxon>
    </lineage>
</organism>